<organism evidence="1 2">
    <name type="scientific">Trema orientale</name>
    <name type="common">Charcoal tree</name>
    <name type="synonym">Celtis orientalis</name>
    <dbReference type="NCBI Taxonomy" id="63057"/>
    <lineage>
        <taxon>Eukaryota</taxon>
        <taxon>Viridiplantae</taxon>
        <taxon>Streptophyta</taxon>
        <taxon>Embryophyta</taxon>
        <taxon>Tracheophyta</taxon>
        <taxon>Spermatophyta</taxon>
        <taxon>Magnoliopsida</taxon>
        <taxon>eudicotyledons</taxon>
        <taxon>Gunneridae</taxon>
        <taxon>Pentapetalae</taxon>
        <taxon>rosids</taxon>
        <taxon>fabids</taxon>
        <taxon>Rosales</taxon>
        <taxon>Cannabaceae</taxon>
        <taxon>Trema</taxon>
    </lineage>
</organism>
<reference evidence="2" key="1">
    <citation type="submission" date="2016-06" db="EMBL/GenBank/DDBJ databases">
        <title>Parallel loss of symbiosis genes in relatives of nitrogen-fixing non-legume Parasponia.</title>
        <authorList>
            <person name="Van Velzen R."/>
            <person name="Holmer R."/>
            <person name="Bu F."/>
            <person name="Rutten L."/>
            <person name="Van Zeijl A."/>
            <person name="Liu W."/>
            <person name="Santuari L."/>
            <person name="Cao Q."/>
            <person name="Sharma T."/>
            <person name="Shen D."/>
            <person name="Roswanjaya Y."/>
            <person name="Wardhani T."/>
            <person name="Kalhor M.S."/>
            <person name="Jansen J."/>
            <person name="Van den Hoogen J."/>
            <person name="Gungor B."/>
            <person name="Hartog M."/>
            <person name="Hontelez J."/>
            <person name="Verver J."/>
            <person name="Yang W.-C."/>
            <person name="Schijlen E."/>
            <person name="Repin R."/>
            <person name="Schilthuizen M."/>
            <person name="Schranz E."/>
            <person name="Heidstra R."/>
            <person name="Miyata K."/>
            <person name="Fedorova E."/>
            <person name="Kohlen W."/>
            <person name="Bisseling T."/>
            <person name="Smit S."/>
            <person name="Geurts R."/>
        </authorList>
    </citation>
    <scope>NUCLEOTIDE SEQUENCE [LARGE SCALE GENOMIC DNA]</scope>
    <source>
        <strain evidence="2">cv. RG33-2</strain>
    </source>
</reference>
<sequence>MGAREPRRDPWCLHEKERLVDSTGHLRVRGAPRPRMPQHEMVTGRSFIGRPRRYGVPRLCMPQQKLASDLTWASAVSRKLVDGVMLPHEKVAHEAASHKGIVGTY</sequence>
<dbReference type="InParanoid" id="A0A2P5F4H9"/>
<proteinExistence type="predicted"/>
<dbReference type="OrthoDB" id="10584801at2759"/>
<evidence type="ECO:0000313" key="2">
    <source>
        <dbReference type="Proteomes" id="UP000237000"/>
    </source>
</evidence>
<protein>
    <submittedName>
        <fullName evidence="1">Uncharacterized protein</fullName>
    </submittedName>
</protein>
<dbReference type="Proteomes" id="UP000237000">
    <property type="component" value="Unassembled WGS sequence"/>
</dbReference>
<name>A0A2P5F4H9_TREOI</name>
<comment type="caution">
    <text evidence="1">The sequence shown here is derived from an EMBL/GenBank/DDBJ whole genome shotgun (WGS) entry which is preliminary data.</text>
</comment>
<dbReference type="EMBL" id="JXTC01000063">
    <property type="protein sequence ID" value="PON92682.1"/>
    <property type="molecule type" value="Genomic_DNA"/>
</dbReference>
<accession>A0A2P5F4H9</accession>
<dbReference type="AlphaFoldDB" id="A0A2P5F4H9"/>
<evidence type="ECO:0000313" key="1">
    <source>
        <dbReference type="EMBL" id="PON92682.1"/>
    </source>
</evidence>
<gene>
    <name evidence="1" type="ORF">TorRG33x02_115420</name>
</gene>
<keyword evidence="2" id="KW-1185">Reference proteome</keyword>